<proteinExistence type="inferred from homology"/>
<evidence type="ECO:0000256" key="2">
    <source>
        <dbReference type="ARBA" id="ARBA00022857"/>
    </source>
</evidence>
<reference evidence="5" key="2">
    <citation type="submission" date="2022-07" db="EMBL/GenBank/DDBJ databases">
        <authorList>
            <person name="Goncalves M.F.M."/>
            <person name="Hilario S."/>
            <person name="Van De Peer Y."/>
            <person name="Esteves A.C."/>
            <person name="Alves A."/>
        </authorList>
    </citation>
    <scope>NUCLEOTIDE SEQUENCE</scope>
    <source>
        <strain evidence="5">MUM 19.33</strain>
    </source>
</reference>
<dbReference type="PROSITE" id="PS00061">
    <property type="entry name" value="ADH_SHORT"/>
    <property type="match status" value="1"/>
</dbReference>
<comment type="similarity">
    <text evidence="1">Belongs to the short-chain dehydrogenases/reductases (SDR) family.</text>
</comment>
<dbReference type="OrthoDB" id="3431913at2759"/>
<evidence type="ECO:0000256" key="3">
    <source>
        <dbReference type="ARBA" id="ARBA00023002"/>
    </source>
</evidence>
<keyword evidence="2" id="KW-0521">NADP</keyword>
<evidence type="ECO:0000256" key="1">
    <source>
        <dbReference type="ARBA" id="ARBA00006484"/>
    </source>
</evidence>
<dbReference type="InterPro" id="IPR002347">
    <property type="entry name" value="SDR_fam"/>
</dbReference>
<dbReference type="PANTHER" id="PTHR43008">
    <property type="entry name" value="BENZIL REDUCTASE"/>
    <property type="match status" value="1"/>
</dbReference>
<dbReference type="PANTHER" id="PTHR43008:SF8">
    <property type="entry name" value="BENZIL REDUCTASE ((S)-BENZOIN FORMING) IRC24"/>
    <property type="match status" value="1"/>
</dbReference>
<evidence type="ECO:0000256" key="4">
    <source>
        <dbReference type="SAM" id="MobiDB-lite"/>
    </source>
</evidence>
<sequence length="556" mass="61396">MSQKVFIVTGASKGLGAAITQRLLVQSHKVVVVARSEEPLKALKRSYPDQVEYVAGDMTYTTIAGRIVDAAVKAFGQVDGLIINHSVLSPQRLADVPLDQFRHIYDINVFSQLAIAQAALAEIRKSKGTILSVSSGAVNMSFAAWGSYASSKSAVNALSAHLAVEEPDITTIAIDPGLMDTDMQATIRSEGKTSMSQSQHDMFVGFLDQGALMKPEQPGNVIAAFVAEPSKELSGRFLSYRNRPSNCRAGPEAGGSCILRVGEISDYLTMKKAEQDQTSDKEGKFDKWGRSLQKQFGKGEIALKHAIGLGRQPNVVPVTSPVIDGPPRPVEVGWHPVAGPAGKWFAEDTSLGKIITQKVNEYPDPTQHWAVLVGDYAHQLWMDENFHVIYINEEFKRDEWRTFRVGDTRFNDDAIRRTESIREAQPAYNVITNNCQTYALQLLDAIDVSVEKEFGTTRAVFERMFGRGKVIDLFSDTEAPPTHERPVTPAKLARSDTISMAQQVMNDNTDQLGVDGELKQSNRQKSRNREASTTPPDGSKETKKPKRKMFSFFKRS</sequence>
<feature type="region of interest" description="Disordered" evidence="4">
    <location>
        <begin position="509"/>
        <end position="556"/>
    </location>
</feature>
<dbReference type="Gene3D" id="3.40.50.720">
    <property type="entry name" value="NAD(P)-binding Rossmann-like Domain"/>
    <property type="match status" value="1"/>
</dbReference>
<dbReference type="GeneID" id="75831770"/>
<dbReference type="Proteomes" id="UP001055219">
    <property type="component" value="Unassembled WGS sequence"/>
</dbReference>
<accession>A0A9P9Y273</accession>
<dbReference type="PRINTS" id="PR00081">
    <property type="entry name" value="GDHRDH"/>
</dbReference>
<dbReference type="GO" id="GO:0050664">
    <property type="term" value="F:oxidoreductase activity, acting on NAD(P)H, oxygen as acceptor"/>
    <property type="evidence" value="ECO:0007669"/>
    <property type="project" value="TreeGrafter"/>
</dbReference>
<dbReference type="InterPro" id="IPR036291">
    <property type="entry name" value="NAD(P)-bd_dom_sf"/>
</dbReference>
<evidence type="ECO:0000313" key="5">
    <source>
        <dbReference type="EMBL" id="KAI6781574.1"/>
    </source>
</evidence>
<reference evidence="5" key="1">
    <citation type="journal article" date="2021" name="J Fungi (Basel)">
        <title>Genomic and Metabolomic Analyses of the Marine Fungus Emericellopsis cladophorae: Insights into Saltwater Adaptability Mechanisms and Its Biosynthetic Potential.</title>
        <authorList>
            <person name="Goncalves M.F.M."/>
            <person name="Hilario S."/>
            <person name="Van de Peer Y."/>
            <person name="Esteves A.C."/>
            <person name="Alves A."/>
        </authorList>
    </citation>
    <scope>NUCLEOTIDE SEQUENCE</scope>
    <source>
        <strain evidence="5">MUM 19.33</strain>
    </source>
</reference>
<gene>
    <name evidence="5" type="ORF">J7T54_005285</name>
</gene>
<organism evidence="5 6">
    <name type="scientific">Emericellopsis cladophorae</name>
    <dbReference type="NCBI Taxonomy" id="2686198"/>
    <lineage>
        <taxon>Eukaryota</taxon>
        <taxon>Fungi</taxon>
        <taxon>Dikarya</taxon>
        <taxon>Ascomycota</taxon>
        <taxon>Pezizomycotina</taxon>
        <taxon>Sordariomycetes</taxon>
        <taxon>Hypocreomycetidae</taxon>
        <taxon>Hypocreales</taxon>
        <taxon>Bionectriaceae</taxon>
        <taxon>Emericellopsis</taxon>
    </lineage>
</organism>
<keyword evidence="3" id="KW-0560">Oxidoreductase</keyword>
<dbReference type="AlphaFoldDB" id="A0A9P9Y273"/>
<dbReference type="RefSeq" id="XP_051362430.1">
    <property type="nucleotide sequence ID" value="XM_051506228.1"/>
</dbReference>
<evidence type="ECO:0000313" key="6">
    <source>
        <dbReference type="Proteomes" id="UP001055219"/>
    </source>
</evidence>
<feature type="compositionally biased region" description="Basic residues" evidence="4">
    <location>
        <begin position="543"/>
        <end position="556"/>
    </location>
</feature>
<dbReference type="InterPro" id="IPR020904">
    <property type="entry name" value="Sc_DH/Rdtase_CS"/>
</dbReference>
<dbReference type="EMBL" id="JAGIXG020000020">
    <property type="protein sequence ID" value="KAI6781574.1"/>
    <property type="molecule type" value="Genomic_DNA"/>
</dbReference>
<comment type="caution">
    <text evidence="5">The sequence shown here is derived from an EMBL/GenBank/DDBJ whole genome shotgun (WGS) entry which is preliminary data.</text>
</comment>
<dbReference type="Pfam" id="PF00106">
    <property type="entry name" value="adh_short"/>
    <property type="match status" value="1"/>
</dbReference>
<name>A0A9P9Y273_9HYPO</name>
<keyword evidence="6" id="KW-1185">Reference proteome</keyword>
<protein>
    <submittedName>
        <fullName evidence="5">Uncharacterized protein</fullName>
    </submittedName>
</protein>
<dbReference type="GO" id="GO:0016616">
    <property type="term" value="F:oxidoreductase activity, acting on the CH-OH group of donors, NAD or NADP as acceptor"/>
    <property type="evidence" value="ECO:0007669"/>
    <property type="project" value="UniProtKB-ARBA"/>
</dbReference>
<dbReference type="SUPFAM" id="SSF51735">
    <property type="entry name" value="NAD(P)-binding Rossmann-fold domains"/>
    <property type="match status" value="1"/>
</dbReference>